<dbReference type="Proteomes" id="UP000031599">
    <property type="component" value="Unassembled WGS sequence"/>
</dbReference>
<dbReference type="Gene3D" id="3.40.50.720">
    <property type="entry name" value="NAD(P)-binding Rossmann-like Domain"/>
    <property type="match status" value="2"/>
</dbReference>
<evidence type="ECO:0000256" key="9">
    <source>
        <dbReference type="SAM" id="Coils"/>
    </source>
</evidence>
<feature type="domain" description="Carrier" evidence="11">
    <location>
        <begin position="3239"/>
        <end position="3321"/>
    </location>
</feature>
<feature type="region of interest" description="Disordered" evidence="10">
    <location>
        <begin position="1414"/>
        <end position="1435"/>
    </location>
</feature>
<organism evidence="14 15">
    <name type="scientific">Enhygromyxa salina</name>
    <dbReference type="NCBI Taxonomy" id="215803"/>
    <lineage>
        <taxon>Bacteria</taxon>
        <taxon>Pseudomonadati</taxon>
        <taxon>Myxococcota</taxon>
        <taxon>Polyangia</taxon>
        <taxon>Nannocystales</taxon>
        <taxon>Nannocystaceae</taxon>
        <taxon>Enhygromyxa</taxon>
    </lineage>
</organism>
<feature type="domain" description="Carrier" evidence="11">
    <location>
        <begin position="1712"/>
        <end position="1787"/>
    </location>
</feature>
<dbReference type="InterPro" id="IPR001227">
    <property type="entry name" value="Ac_transferase_dom_sf"/>
</dbReference>
<dbReference type="NCBIfam" id="NF045894">
    <property type="entry name" value="PKS_plus_SDR"/>
    <property type="match status" value="1"/>
</dbReference>
<name>A0A0C2CWG6_9BACT</name>
<keyword evidence="3" id="KW-0597">Phosphoprotein</keyword>
<dbReference type="PROSITE" id="PS00606">
    <property type="entry name" value="KS3_1"/>
    <property type="match status" value="2"/>
</dbReference>
<evidence type="ECO:0000313" key="15">
    <source>
        <dbReference type="Proteomes" id="UP000031599"/>
    </source>
</evidence>
<dbReference type="SUPFAM" id="SSF47336">
    <property type="entry name" value="ACP-like"/>
    <property type="match status" value="2"/>
</dbReference>
<dbReference type="Gene3D" id="3.30.70.3290">
    <property type="match status" value="2"/>
</dbReference>
<feature type="domain" description="PKS/mFAS DH" evidence="13">
    <location>
        <begin position="931"/>
        <end position="1212"/>
    </location>
</feature>
<evidence type="ECO:0000259" key="13">
    <source>
        <dbReference type="PROSITE" id="PS52019"/>
    </source>
</evidence>
<dbReference type="InterPro" id="IPR036291">
    <property type="entry name" value="NAD(P)-bd_dom_sf"/>
</dbReference>
<dbReference type="InterPro" id="IPR041618">
    <property type="entry name" value="PKS_DE"/>
</dbReference>
<dbReference type="InterPro" id="IPR015083">
    <property type="entry name" value="NorB/c/GfsB-D-like_docking"/>
</dbReference>
<dbReference type="SUPFAM" id="SSF52151">
    <property type="entry name" value="FabD/lysophospholipase-like"/>
    <property type="match status" value="2"/>
</dbReference>
<feature type="coiled-coil region" evidence="9">
    <location>
        <begin position="5"/>
        <end position="32"/>
    </location>
</feature>
<dbReference type="Pfam" id="PF08659">
    <property type="entry name" value="KR"/>
    <property type="match status" value="2"/>
</dbReference>
<dbReference type="InterPro" id="IPR042104">
    <property type="entry name" value="PKS_dehydratase_sf"/>
</dbReference>
<dbReference type="InterPro" id="IPR014030">
    <property type="entry name" value="Ketoacyl_synth_N"/>
</dbReference>
<dbReference type="CDD" id="cd08956">
    <property type="entry name" value="KR_3_FAS_SDR_x"/>
    <property type="match status" value="1"/>
</dbReference>
<dbReference type="Pfam" id="PF18369">
    <property type="entry name" value="PKS_DE"/>
    <property type="match status" value="1"/>
</dbReference>
<dbReference type="InterPro" id="IPR057326">
    <property type="entry name" value="KR_dom"/>
</dbReference>
<dbReference type="InterPro" id="IPR014031">
    <property type="entry name" value="Ketoacyl_synth_C"/>
</dbReference>
<dbReference type="Pfam" id="PF08990">
    <property type="entry name" value="Docking"/>
    <property type="match status" value="1"/>
</dbReference>
<dbReference type="PROSITE" id="PS00012">
    <property type="entry name" value="PHOSPHOPANTETHEINE"/>
    <property type="match status" value="2"/>
</dbReference>
<dbReference type="Gene3D" id="1.10.1200.10">
    <property type="entry name" value="ACP-like"/>
    <property type="match status" value="2"/>
</dbReference>
<feature type="domain" description="Ketosynthase family 3 (KS3)" evidence="12">
    <location>
        <begin position="1807"/>
        <end position="2233"/>
    </location>
</feature>
<dbReference type="SMART" id="SM00827">
    <property type="entry name" value="PKS_AT"/>
    <property type="match status" value="2"/>
</dbReference>
<dbReference type="CDD" id="cd00833">
    <property type="entry name" value="PKS"/>
    <property type="match status" value="2"/>
</dbReference>
<dbReference type="SMART" id="SM00826">
    <property type="entry name" value="PKS_DH"/>
    <property type="match status" value="1"/>
</dbReference>
<evidence type="ECO:0000256" key="5">
    <source>
        <dbReference type="ARBA" id="ARBA00023194"/>
    </source>
</evidence>
<keyword evidence="9" id="KW-0175">Coiled coil</keyword>
<evidence type="ECO:0000313" key="14">
    <source>
        <dbReference type="EMBL" id="KIG15386.1"/>
    </source>
</evidence>
<evidence type="ECO:0000259" key="11">
    <source>
        <dbReference type="PROSITE" id="PS50075"/>
    </source>
</evidence>
<protein>
    <submittedName>
        <fullName evidence="14">Malonyl CoA-acyl carrier protein transacylase</fullName>
    </submittedName>
</protein>
<dbReference type="Gene3D" id="3.40.366.10">
    <property type="entry name" value="Malonyl-Coenzyme A Acyl Carrier Protein, domain 2"/>
    <property type="match status" value="2"/>
</dbReference>
<proteinExistence type="predicted"/>
<evidence type="ECO:0000256" key="3">
    <source>
        <dbReference type="ARBA" id="ARBA00022553"/>
    </source>
</evidence>
<evidence type="ECO:0000256" key="6">
    <source>
        <dbReference type="ARBA" id="ARBA00023268"/>
    </source>
</evidence>
<dbReference type="CDD" id="cd08952">
    <property type="entry name" value="KR_1_SDR_x"/>
    <property type="match status" value="1"/>
</dbReference>
<dbReference type="PANTHER" id="PTHR43775">
    <property type="entry name" value="FATTY ACID SYNTHASE"/>
    <property type="match status" value="1"/>
</dbReference>
<dbReference type="InterPro" id="IPR050091">
    <property type="entry name" value="PKS_NRPS_Biosynth_Enz"/>
</dbReference>
<dbReference type="InterPro" id="IPR006162">
    <property type="entry name" value="Ppantetheine_attach_site"/>
</dbReference>
<dbReference type="InterPro" id="IPR020806">
    <property type="entry name" value="PKS_PP-bd"/>
</dbReference>
<keyword evidence="4" id="KW-0808">Transferase</keyword>
<dbReference type="SMART" id="SM00823">
    <property type="entry name" value="PKS_PP"/>
    <property type="match status" value="2"/>
</dbReference>
<dbReference type="SUPFAM" id="SSF53901">
    <property type="entry name" value="Thiolase-like"/>
    <property type="match status" value="2"/>
</dbReference>
<dbReference type="Pfam" id="PF16197">
    <property type="entry name" value="KAsynt_C_assoc"/>
    <property type="match status" value="2"/>
</dbReference>
<dbReference type="PROSITE" id="PS52004">
    <property type="entry name" value="KS3_2"/>
    <property type="match status" value="2"/>
</dbReference>
<keyword evidence="2" id="KW-0596">Phosphopantetheine</keyword>
<dbReference type="Pfam" id="PF00109">
    <property type="entry name" value="ketoacyl-synt"/>
    <property type="match status" value="2"/>
</dbReference>
<dbReference type="SMART" id="SM00825">
    <property type="entry name" value="PKS_KS"/>
    <property type="match status" value="2"/>
</dbReference>
<dbReference type="Gene3D" id="3.10.129.110">
    <property type="entry name" value="Polyketide synthase dehydratase"/>
    <property type="match status" value="1"/>
</dbReference>
<dbReference type="SUPFAM" id="SSF51735">
    <property type="entry name" value="NAD(P)-binding Rossmann-fold domains"/>
    <property type="match status" value="4"/>
</dbReference>
<dbReference type="GO" id="GO:0004315">
    <property type="term" value="F:3-oxoacyl-[acyl-carrier-protein] synthase activity"/>
    <property type="evidence" value="ECO:0007669"/>
    <property type="project" value="InterPro"/>
</dbReference>
<feature type="domain" description="Ketosynthase family 3 (KS3)" evidence="12">
    <location>
        <begin position="34"/>
        <end position="460"/>
    </location>
</feature>
<dbReference type="PROSITE" id="PS50075">
    <property type="entry name" value="CARRIER"/>
    <property type="match status" value="2"/>
</dbReference>
<dbReference type="InterPro" id="IPR020807">
    <property type="entry name" value="PKS_DH"/>
</dbReference>
<dbReference type="GO" id="GO:0033068">
    <property type="term" value="P:macrolide biosynthetic process"/>
    <property type="evidence" value="ECO:0007669"/>
    <property type="project" value="UniProtKB-ARBA"/>
</dbReference>
<dbReference type="SMART" id="SM01294">
    <property type="entry name" value="PKS_PP_betabranch"/>
    <property type="match status" value="1"/>
</dbReference>
<accession>A0A0C2CWG6</accession>
<dbReference type="InterPro" id="IPR016036">
    <property type="entry name" value="Malonyl_transacylase_ACP-bd"/>
</dbReference>
<keyword evidence="6" id="KW-0511">Multifunctional enzyme</keyword>
<dbReference type="InterPro" id="IPR049551">
    <property type="entry name" value="PKS_DH_C"/>
</dbReference>
<dbReference type="InterPro" id="IPR014043">
    <property type="entry name" value="Acyl_transferase_dom"/>
</dbReference>
<dbReference type="Pfam" id="PF00698">
    <property type="entry name" value="Acyl_transf_1"/>
    <property type="match status" value="2"/>
</dbReference>
<gene>
    <name evidence="14" type="ORF">DB30_05649</name>
</gene>
<dbReference type="SUPFAM" id="SSF55048">
    <property type="entry name" value="Probable ACP-binding domain of malonyl-CoA ACP transacylase"/>
    <property type="match status" value="2"/>
</dbReference>
<dbReference type="InterPro" id="IPR049552">
    <property type="entry name" value="PKS_DH_N"/>
</dbReference>
<feature type="region of interest" description="Disordered" evidence="10">
    <location>
        <begin position="3329"/>
        <end position="3353"/>
    </location>
</feature>
<evidence type="ECO:0000256" key="4">
    <source>
        <dbReference type="ARBA" id="ARBA00022679"/>
    </source>
</evidence>
<feature type="active site" description="Proton donor; for dehydratase activity" evidence="8">
    <location>
        <position position="1131"/>
    </location>
</feature>
<feature type="region of interest" description="N-terminal hotdog fold" evidence="8">
    <location>
        <begin position="931"/>
        <end position="1056"/>
    </location>
</feature>
<dbReference type="InterPro" id="IPR018201">
    <property type="entry name" value="Ketoacyl_synth_AS"/>
</dbReference>
<dbReference type="Pfam" id="PF14765">
    <property type="entry name" value="PS-DH"/>
    <property type="match status" value="1"/>
</dbReference>
<feature type="compositionally biased region" description="Basic and acidic residues" evidence="10">
    <location>
        <begin position="3332"/>
        <end position="3341"/>
    </location>
</feature>
<evidence type="ECO:0000256" key="10">
    <source>
        <dbReference type="SAM" id="MobiDB-lite"/>
    </source>
</evidence>
<dbReference type="EMBL" id="JMCC02000055">
    <property type="protein sequence ID" value="KIG15386.1"/>
    <property type="molecule type" value="Genomic_DNA"/>
</dbReference>
<dbReference type="FunFam" id="3.40.366.10:FF:000002">
    <property type="entry name" value="Probable polyketide synthase 2"/>
    <property type="match status" value="2"/>
</dbReference>
<sequence>MDTASDKLLNALRASVKEVERLRKQNRQLQADASEPIAIVSAACRYPGGVDEPAALWRLVEDERDAISDLPSDRGWNIGEHFDPDPKQAGTTYTRGGGFLAQIDGFDAEFFGISPREADTIDPQQRLLLELAWETLERGRIIPASLRGSATGVFVGTCYHDFDRVVPDGFRAEDGYAALGTAQSVVSGRLSYTLGLQGPAMTLDTACSTSLVAVHLACQALRNRECDLALAGGATLYATLEPILVFSRLRAVSPDGRCRAFSDQANGAGWAEGGGMVLLERLSDAVSNGRTILAVVRGSAINQDGRSQGLTAPNGPSQQRVIRAALASARLTAADVDVVEAHGTGTPLGDPIEAQALQATYGREHSPERPLWLGTIKSNIGHTQAGAGIAGLLKMIFALNHERLPRTLHAEVPSSHIDWSAGTVRTLDRAQPWPRGQQPRRAGISAFGVSGTNAHVIVEEPPQPAPEPTELDHADAPLLLVSGKSQATLRAQAARLRDYIRDNPSHSMLAVANSLATTRTQFKVRAGVLARSRERACEALDNLAGDRPDPDIVTGLADVEGRVVFVFPGQGSQWLDMATMLLAESELFRAELQACERALAPYTDWSLLAVLGREPGAPSLERVDVVQPVLWAMMVALARLWQSLGVTPDAVVGHSQGEIAAACVAGALSLEDAAKIVALRSQVIRSLSGTGAMAAVSLAADELRTRLEPYGEHLALAVDNGPGSTVVSGQPAAVDEFVAALSAEGIFARRVQVDYASHCAEVEPIEATLLAALADVRPRQTSVPMISTVTAEPVDGTSLGGTYWYRNLRQEVRFADAMANLFASGHRFFIEVSPHPVMPVAISALIEANKINAAVIPTLRRDEGDLGRVSLCLAHLHTRGFSLDWVARYAACRPHTLSLPTYPFDRRRHWPAASERGSSDLGAAGLIALEHPILCSRTSLPDDTELLMGAVAPESLAWLGDHQVFSRPVFPGAGFVEFGLTAAAVVWPDAPVCELRDLTIELPLLLDEAVHVQLVLAPDPDPDTRSLLIRTRPAGAIDAPWTDNAHGRVGVVRDPQRAAPAPSSWPPGRVTAIDLDALYQQLAAHGLDYGPAFRGLSRAWRGDHGAVYADLELPEAATAADRFAIHPALLDAILHAALSVAVSGEPPRVALPFEFRELQLRVAAATTLRVCVEVRERAGSFEVQFNAWDRTGQLVASLAALEARPATAAQLVASQQVRHLYRVSWEPATLARDTSVTDPSPWALIGGGPLSDRLAAELTDQAVAPRICPTWAQLGDALDSTDQGPQPATLIRFLHAPDPADPSAIRGLIHTVVSELREWLVDPRLAGSRLVLVTRHANAVAADDRISLGLAPLIGLARTLRREHPDRALWSIDIDDDHVALGDIRAVLASVDEFEFALRASGWLVPRLRPEPATAAAVDTDDRPPTTDPRVSTGNGTVLISGGTAGLGADLARHLVVVHNVRHLVSTSRRGPTAPGVAALRDELLALGAETVEVRACDVADADALSDLLASIPAEHPLEAVFHVAGVLDDGLIHDLEPAQLDRVLRPKIDGAWNLHVQTRSLALRAFVLFSSTSGVMGSAGQANYAAASTYLDALAAARRAEGLAGMSLAWGLWARGSMIAHLDDGDIARLRRLGVRPLDVAEGMQLLDVAIRRGSPLLVPVKLDRGVLRRATGVAPLLRALVPRGLRRADLAAEGRSDDLAARLAGLDRDGQRAELSRLVSTEVGAVLRVRSLDPNRPLSELGLDSLMAVELRNHLQALTGLRLPSTLLFDYPTPSALVEMLVDEIGLARAPGPSQTTPSPAKFDDDPIVIVSMACRYPGGATTPEQLWRVLEHGIDAIGEFPVDRGWAEDLYDPDPDVPGRSVAREGGFLYDAADFDPELFGISPREAVAVDPQQRLLLEVSWEVLERANIIPNALRDSATGVFVGVMYGDYGGRMFADLDSLDGHIGIGSSASVASGRISYTFGFQGPAISVDTACSSSLVALHLACESLRRHECSLALAGGVAVMATPALFVDFSRQRAMAPDGRCKSFSASADGAGWSEGVGMLLLERLSDARANNHPVLAIVRGSAVNQDGRSQGLTAPNGPAQQRVIRAAWAAAGLGGADIDAVEGHGTGTPLGDPIEVQALLATYGLEREPERPLWLGSIKSNIGHAQAAAGVAGVMKIVLALQRKHLPRSLYADRPSERVDWSDEVLQLLGDARDWPSVNDRPRRAAVSSFGISGTNAHVILEEHVDTSADVPPSPPVLEHAPVLPLLLSGKTAAAVRAQARRLAHLDTDLEQVARTLALARTHFEHRAVITASDPGSATAQFERVNTGEIPVSAIEREPKLAWLFTGQGAQRVGMGRQLHATYPGFRDAFDELCECFDRWLPRPLREVVFASPDSPDAALLDHTQFAQPALFTVQVALHRLLATWGLRPTVVLGHSIGELAAAHVAGLWSIEDACELVAARGRLMQALPSGGAMLASSASEQEILQLLPNYPGVGLAGLNGPRATVVSGDLEPTTRLGAQLEAHGHKVTRLRVSHAFHSQRMDPMLEEFRSVAASLSYAPPTVALISNITGTLADVDRLMTPDYWVEQVRQPVRFFDGVRTLEALETTALVELGPHGVLTAMAAACLSDAHRTRTTLLPALRRDRPETETLALAVGGLHCHGIAVDWSAYFGPQKGALASLPTYPFQRQRLWLDPPKRDDPGPHEPKASTAFWSAIDSGDLEALSETLALGAAERSSLTALLPALRGFRRSLDQRESMSSWLYQELWEPAPSTAEDLPPAKSALVLTMSDELPALALITAAFPSANVEVIDPARADVDLIAALQRHQPGLVISCFGFDERPSAHGPGLRAGLASTLALAQAMARLELDIPMWLLTSGAVSVSDQDPLDHPIQSMVWGFGRVISLETPARWGGLVDLDPSFDPRLADLLASIVRAGVRADGEDQVALRLRGGAPHRYVRRLVRVPRTPQQPSTQPRGPVLITGGTGALGAHTARWLASTGVRELVLLGRRGPASPTAAQLKIELEALGAEVEFVACDVADRDALAAVLTDREAKGARVEWVVHAAGVAGQLSPIADLEPSALARDLATKVEGARLLHELCGNLQGFVSFSSISGVWGSGQQAAYSAANAYLDGLATHRVRHLQPAVSIAWGPWAGRGMADGEARAMLERHGLAQLNPTLAVEAMHRALDSTKPTVVIADVHWDRFAPAYASARRRPLLQRIPEASAALGVDTNPRAAAEQAPLLDSLRALPARARVGALLTLVLEHTAGALGFPDASRLDPDTGFADLGLDSLMAVELRQRLQRVTQLSLPATLAFDYPTPRHVVELLSQELAAVLEPGLEARQTDPDKARSAESAALPELGDDALDDLSDDDLLAAANALLEDL</sequence>
<dbReference type="GO" id="GO:0004312">
    <property type="term" value="F:fatty acid synthase activity"/>
    <property type="evidence" value="ECO:0007669"/>
    <property type="project" value="TreeGrafter"/>
</dbReference>
<evidence type="ECO:0000256" key="2">
    <source>
        <dbReference type="ARBA" id="ARBA00022450"/>
    </source>
</evidence>
<dbReference type="Pfam" id="PF02801">
    <property type="entry name" value="Ketoacyl-synt_C"/>
    <property type="match status" value="2"/>
</dbReference>
<keyword evidence="5" id="KW-0045">Antibiotic biosynthesis</keyword>
<dbReference type="InterPro" id="IPR049900">
    <property type="entry name" value="PKS_mFAS_DH"/>
</dbReference>
<dbReference type="InterPro" id="IPR013968">
    <property type="entry name" value="PKS_KR"/>
</dbReference>
<dbReference type="FunFam" id="3.40.47.10:FF:000019">
    <property type="entry name" value="Polyketide synthase type I"/>
    <property type="match status" value="2"/>
</dbReference>
<dbReference type="Pfam" id="PF00550">
    <property type="entry name" value="PP-binding"/>
    <property type="match status" value="2"/>
</dbReference>
<comment type="function">
    <text evidence="7">Involved in production of the polyketide antibiotic thailandamide.</text>
</comment>
<dbReference type="GO" id="GO:0031177">
    <property type="term" value="F:phosphopantetheine binding"/>
    <property type="evidence" value="ECO:0007669"/>
    <property type="project" value="InterPro"/>
</dbReference>
<evidence type="ECO:0000259" key="12">
    <source>
        <dbReference type="PROSITE" id="PS52004"/>
    </source>
</evidence>
<feature type="active site" description="Proton acceptor; for dehydratase activity" evidence="8">
    <location>
        <position position="962"/>
    </location>
</feature>
<dbReference type="GO" id="GO:0006633">
    <property type="term" value="P:fatty acid biosynthetic process"/>
    <property type="evidence" value="ECO:0007669"/>
    <property type="project" value="InterPro"/>
</dbReference>
<feature type="region of interest" description="C-terminal hotdog fold" evidence="8">
    <location>
        <begin position="1070"/>
        <end position="1212"/>
    </location>
</feature>
<dbReference type="SMART" id="SM00822">
    <property type="entry name" value="PKS_KR"/>
    <property type="match status" value="2"/>
</dbReference>
<dbReference type="InterPro" id="IPR020841">
    <property type="entry name" value="PKS_Beta-ketoAc_synthase_dom"/>
</dbReference>
<dbReference type="InterPro" id="IPR016035">
    <property type="entry name" value="Acyl_Trfase/lysoPLipase"/>
</dbReference>
<dbReference type="InterPro" id="IPR016039">
    <property type="entry name" value="Thiolase-like"/>
</dbReference>
<evidence type="ECO:0000256" key="1">
    <source>
        <dbReference type="ARBA" id="ARBA00004792"/>
    </source>
</evidence>
<dbReference type="Gene3D" id="3.40.47.10">
    <property type="match status" value="2"/>
</dbReference>
<dbReference type="Gene3D" id="6.10.140.1830">
    <property type="match status" value="1"/>
</dbReference>
<dbReference type="PROSITE" id="PS52019">
    <property type="entry name" value="PKS_MFAS_DH"/>
    <property type="match status" value="1"/>
</dbReference>
<reference evidence="14 15" key="1">
    <citation type="submission" date="2014-12" db="EMBL/GenBank/DDBJ databases">
        <title>Genome assembly of Enhygromyxa salina DSM 15201.</title>
        <authorList>
            <person name="Sharma G."/>
            <person name="Subramanian S."/>
        </authorList>
    </citation>
    <scope>NUCLEOTIDE SEQUENCE [LARGE SCALE GENOMIC DNA]</scope>
    <source>
        <strain evidence="14 15">DSM 15201</strain>
    </source>
</reference>
<comment type="pathway">
    <text evidence="1">Antibiotic biosynthesis.</text>
</comment>
<evidence type="ECO:0000256" key="7">
    <source>
        <dbReference type="ARBA" id="ARBA00054155"/>
    </source>
</evidence>
<dbReference type="InterPro" id="IPR032821">
    <property type="entry name" value="PKS_assoc"/>
</dbReference>
<dbReference type="InterPro" id="IPR009081">
    <property type="entry name" value="PP-bd_ACP"/>
</dbReference>
<dbReference type="PANTHER" id="PTHR43775:SF51">
    <property type="entry name" value="INACTIVE PHENOLPHTHIOCEROL SYNTHESIS POLYKETIDE SYNTHASE TYPE I PKS1-RELATED"/>
    <property type="match status" value="1"/>
</dbReference>
<evidence type="ECO:0000256" key="8">
    <source>
        <dbReference type="PROSITE-ProRule" id="PRU01363"/>
    </source>
</evidence>
<dbReference type="Pfam" id="PF21089">
    <property type="entry name" value="PKS_DH_N"/>
    <property type="match status" value="1"/>
</dbReference>
<comment type="caution">
    <text evidence="14">The sequence shown here is derived from an EMBL/GenBank/DDBJ whole genome shotgun (WGS) entry which is preliminary data.</text>
</comment>
<dbReference type="InterPro" id="IPR036736">
    <property type="entry name" value="ACP-like_sf"/>
</dbReference>